<gene>
    <name evidence="11" type="ORF">CAPTEDRAFT_152187</name>
</gene>
<keyword evidence="4 9" id="KW-0812">Transmembrane</keyword>
<dbReference type="EnsemblMetazoa" id="CapteT152187">
    <property type="protein sequence ID" value="CapteP152187"/>
    <property type="gene ID" value="CapteG152187"/>
</dbReference>
<feature type="non-terminal residue" evidence="11">
    <location>
        <position position="1"/>
    </location>
</feature>
<reference evidence="13" key="1">
    <citation type="submission" date="2012-12" db="EMBL/GenBank/DDBJ databases">
        <authorList>
            <person name="Hellsten U."/>
            <person name="Grimwood J."/>
            <person name="Chapman J.A."/>
            <person name="Shapiro H."/>
            <person name="Aerts A."/>
            <person name="Otillar R.P."/>
            <person name="Terry A.Y."/>
            <person name="Boore J.L."/>
            <person name="Simakov O."/>
            <person name="Marletaz F."/>
            <person name="Cho S.-J."/>
            <person name="Edsinger-Gonzales E."/>
            <person name="Havlak P."/>
            <person name="Kuo D.-H."/>
            <person name="Larsson T."/>
            <person name="Lv J."/>
            <person name="Arendt D."/>
            <person name="Savage R."/>
            <person name="Osoegawa K."/>
            <person name="de Jong P."/>
            <person name="Lindberg D.R."/>
            <person name="Seaver E.C."/>
            <person name="Weisblat D.A."/>
            <person name="Putnam N.H."/>
            <person name="Grigoriev I.V."/>
            <person name="Rokhsar D.S."/>
        </authorList>
    </citation>
    <scope>NUCLEOTIDE SEQUENCE</scope>
    <source>
        <strain evidence="13">I ESC-2004</strain>
    </source>
</reference>
<feature type="transmembrane region" description="Helical" evidence="9">
    <location>
        <begin position="162"/>
        <end position="183"/>
    </location>
</feature>
<dbReference type="EMBL" id="AMQN01002516">
    <property type="status" value="NOT_ANNOTATED_CDS"/>
    <property type="molecule type" value="Genomic_DNA"/>
</dbReference>
<evidence type="ECO:0000256" key="7">
    <source>
        <dbReference type="ARBA" id="ARBA00023136"/>
    </source>
</evidence>
<keyword evidence="3 9" id="KW-0813">Transport</keyword>
<evidence type="ECO:0000256" key="3">
    <source>
        <dbReference type="ARBA" id="ARBA00022448"/>
    </source>
</evidence>
<feature type="transmembrane region" description="Helical" evidence="9">
    <location>
        <begin position="73"/>
        <end position="94"/>
    </location>
</feature>
<keyword evidence="5 9" id="KW-0653">Protein transport</keyword>
<dbReference type="GO" id="GO:0012505">
    <property type="term" value="C:endomembrane system"/>
    <property type="evidence" value="ECO:0007669"/>
    <property type="project" value="UniProtKB-ARBA"/>
</dbReference>
<dbReference type="EMBL" id="KB309449">
    <property type="protein sequence ID" value="ELT94356.1"/>
    <property type="molecule type" value="Genomic_DNA"/>
</dbReference>
<dbReference type="GO" id="GO:0016192">
    <property type="term" value="P:vesicle-mediated transport"/>
    <property type="evidence" value="ECO:0007669"/>
    <property type="project" value="InterPro"/>
</dbReference>
<dbReference type="Pfam" id="PF04178">
    <property type="entry name" value="Got1"/>
    <property type="match status" value="1"/>
</dbReference>
<reference evidence="12" key="3">
    <citation type="submission" date="2015-06" db="UniProtKB">
        <authorList>
            <consortium name="EnsemblMetazoa"/>
        </authorList>
    </citation>
    <scope>IDENTIFICATION</scope>
</reference>
<evidence type="ECO:0000256" key="9">
    <source>
        <dbReference type="RuleBase" id="RU363111"/>
    </source>
</evidence>
<organism evidence="11">
    <name type="scientific">Capitella teleta</name>
    <name type="common">Polychaete worm</name>
    <dbReference type="NCBI Taxonomy" id="283909"/>
    <lineage>
        <taxon>Eukaryota</taxon>
        <taxon>Metazoa</taxon>
        <taxon>Spiralia</taxon>
        <taxon>Lophotrochozoa</taxon>
        <taxon>Annelida</taxon>
        <taxon>Polychaeta</taxon>
        <taxon>Sedentaria</taxon>
        <taxon>Scolecida</taxon>
        <taxon>Capitellidae</taxon>
        <taxon>Capitella</taxon>
    </lineage>
</organism>
<dbReference type="HOGENOM" id="CLU_099529_3_1_1"/>
<comment type="subcellular location">
    <subcellularLocation>
        <location evidence="2 9">Membrane</location>
        <topology evidence="2 9">Multi-pass membrane protein</topology>
    </subcellularLocation>
</comment>
<dbReference type="OrthoDB" id="660759at2759"/>
<dbReference type="FunCoup" id="R7TSA5">
    <property type="interactions" value="795"/>
</dbReference>
<dbReference type="GO" id="GO:0015031">
    <property type="term" value="P:protein transport"/>
    <property type="evidence" value="ECO:0007669"/>
    <property type="project" value="UniProtKB-KW"/>
</dbReference>
<evidence type="ECO:0000313" key="13">
    <source>
        <dbReference type="Proteomes" id="UP000014760"/>
    </source>
</evidence>
<dbReference type="InterPro" id="IPR011691">
    <property type="entry name" value="Vesicle_transpt_SFT2"/>
</dbReference>
<evidence type="ECO:0000256" key="5">
    <source>
        <dbReference type="ARBA" id="ARBA00022927"/>
    </source>
</evidence>
<keyword evidence="13" id="KW-1185">Reference proteome</keyword>
<evidence type="ECO:0000256" key="4">
    <source>
        <dbReference type="ARBA" id="ARBA00022692"/>
    </source>
</evidence>
<dbReference type="AlphaFoldDB" id="R7TSA5"/>
<protein>
    <recommendedName>
        <fullName evidence="9">Vesicle transport protein</fullName>
    </recommendedName>
</protein>
<feature type="compositionally biased region" description="Low complexity" evidence="10">
    <location>
        <begin position="13"/>
        <end position="24"/>
    </location>
</feature>
<comment type="similarity">
    <text evidence="8 9">Belongs to the SFT2 family.</text>
</comment>
<feature type="transmembrane region" description="Helical" evidence="9">
    <location>
        <begin position="106"/>
        <end position="126"/>
    </location>
</feature>
<evidence type="ECO:0000256" key="1">
    <source>
        <dbReference type="ARBA" id="ARBA00003566"/>
    </source>
</evidence>
<dbReference type="PANTHER" id="PTHR23137">
    <property type="entry name" value="VESICLE TRANSPORT PROTEIN-RELATED"/>
    <property type="match status" value="1"/>
</dbReference>
<dbReference type="Proteomes" id="UP000014760">
    <property type="component" value="Unassembled WGS sequence"/>
</dbReference>
<evidence type="ECO:0000313" key="12">
    <source>
        <dbReference type="EnsemblMetazoa" id="CapteP152187"/>
    </source>
</evidence>
<feature type="transmembrane region" description="Helical" evidence="9">
    <location>
        <begin position="138"/>
        <end position="156"/>
    </location>
</feature>
<feature type="region of interest" description="Disordered" evidence="10">
    <location>
        <begin position="1"/>
        <end position="32"/>
    </location>
</feature>
<dbReference type="GO" id="GO:0005737">
    <property type="term" value="C:cytoplasm"/>
    <property type="evidence" value="ECO:0007669"/>
    <property type="project" value="UniProtKB-ARBA"/>
</dbReference>
<evidence type="ECO:0000313" key="11">
    <source>
        <dbReference type="EMBL" id="ELT94356.1"/>
    </source>
</evidence>
<dbReference type="STRING" id="283909.R7TSA5"/>
<sequence length="211" mass="23177">MSNISNQLKDYLSKSSSSGNSSPNNEKKSSSTYWFSSKGADTADEDLDASSNGWFTEAQNDPLLPSLSKKQRVIGFIGCLLMGTFCFSLASLYIPFLVLKARKFALLYSLGSLFVISSFALLWGPVHHVKHLLSGPRLPFTAAYFGSMIATIYFALWVKSTVFTVLFAVVQIAALVWYIVSYIPGGQTGLKFFTKIFYVAASKTVKTTLPV</sequence>
<accession>R7TSA5</accession>
<dbReference type="InterPro" id="IPR007305">
    <property type="entry name" value="Vesicle_transpt_Got1/SFT2"/>
</dbReference>
<name>R7TSA5_CAPTE</name>
<dbReference type="PANTHER" id="PTHR23137:SF36">
    <property type="entry name" value="VESICLE TRANSPORT PROTEIN SFT2C"/>
    <property type="match status" value="1"/>
</dbReference>
<evidence type="ECO:0000256" key="6">
    <source>
        <dbReference type="ARBA" id="ARBA00022989"/>
    </source>
</evidence>
<reference evidence="11 13" key="2">
    <citation type="journal article" date="2013" name="Nature">
        <title>Insights into bilaterian evolution from three spiralian genomes.</title>
        <authorList>
            <person name="Simakov O."/>
            <person name="Marletaz F."/>
            <person name="Cho S.J."/>
            <person name="Edsinger-Gonzales E."/>
            <person name="Havlak P."/>
            <person name="Hellsten U."/>
            <person name="Kuo D.H."/>
            <person name="Larsson T."/>
            <person name="Lv J."/>
            <person name="Arendt D."/>
            <person name="Savage R."/>
            <person name="Osoegawa K."/>
            <person name="de Jong P."/>
            <person name="Grimwood J."/>
            <person name="Chapman J.A."/>
            <person name="Shapiro H."/>
            <person name="Aerts A."/>
            <person name="Otillar R.P."/>
            <person name="Terry A.Y."/>
            <person name="Boore J.L."/>
            <person name="Grigoriev I.V."/>
            <person name="Lindberg D.R."/>
            <person name="Seaver E.C."/>
            <person name="Weisblat D.A."/>
            <person name="Putnam N.H."/>
            <person name="Rokhsar D.S."/>
        </authorList>
    </citation>
    <scope>NUCLEOTIDE SEQUENCE</scope>
    <source>
        <strain evidence="11 13">I ESC-2004</strain>
    </source>
</reference>
<dbReference type="GO" id="GO:0016020">
    <property type="term" value="C:membrane"/>
    <property type="evidence" value="ECO:0007669"/>
    <property type="project" value="UniProtKB-SubCell"/>
</dbReference>
<evidence type="ECO:0000256" key="8">
    <source>
        <dbReference type="ARBA" id="ARBA00025800"/>
    </source>
</evidence>
<evidence type="ECO:0000256" key="10">
    <source>
        <dbReference type="SAM" id="MobiDB-lite"/>
    </source>
</evidence>
<dbReference type="OMA" id="GLMFFTR"/>
<proteinExistence type="inferred from homology"/>
<keyword evidence="6 9" id="KW-1133">Transmembrane helix</keyword>
<keyword evidence="7 9" id="KW-0472">Membrane</keyword>
<evidence type="ECO:0000256" key="2">
    <source>
        <dbReference type="ARBA" id="ARBA00004141"/>
    </source>
</evidence>
<comment type="function">
    <text evidence="1 9">May be involved in fusion of retrograde transport vesicles derived from an endocytic compartment with the Golgi complex.</text>
</comment>